<feature type="coiled-coil region" evidence="5">
    <location>
        <begin position="254"/>
        <end position="281"/>
    </location>
</feature>
<evidence type="ECO:0000256" key="5">
    <source>
        <dbReference type="SAM" id="Coils"/>
    </source>
</evidence>
<evidence type="ECO:0000256" key="2">
    <source>
        <dbReference type="ARBA" id="ARBA00022500"/>
    </source>
</evidence>
<feature type="domain" description="HAMP" evidence="9">
    <location>
        <begin position="210"/>
        <end position="263"/>
    </location>
</feature>
<dbReference type="InterPro" id="IPR004089">
    <property type="entry name" value="MCPsignal_dom"/>
</dbReference>
<dbReference type="STRING" id="1365950.SAMN05428963_105236"/>
<dbReference type="Pfam" id="PF00672">
    <property type="entry name" value="HAMP"/>
    <property type="match status" value="1"/>
</dbReference>
<dbReference type="EMBL" id="FUXL01000005">
    <property type="protein sequence ID" value="SKA06794.1"/>
    <property type="molecule type" value="Genomic_DNA"/>
</dbReference>
<evidence type="ECO:0000256" key="1">
    <source>
        <dbReference type="ARBA" id="ARBA00004370"/>
    </source>
</evidence>
<feature type="transmembrane region" description="Helical" evidence="7">
    <location>
        <begin position="185"/>
        <end position="209"/>
    </location>
</feature>
<sequence length="658" mass="69941">MGLSDIAIGKKIGAAFVAIVLGAAVTGVFVMNNIADLEHVGAENRRDTTIAISAIEARFYVTRQEGSLRGYMITKDPYLSQRVKDHWGKFKETVAKIRSTDSDPALGARLDELEKAMTGWQENVADPVIKYSANDATYPQALEILMSGAADKYIDPVETILDGLRDEKKAAQEAAADLEAHQANLAGIVMMSGIAALVVLALGLGMVLYRSIALPIRGLTKTIADLTAGNRQVSVPSKERGDEIGAMAKAVETFRQSAIEQKRLEEEAERLRESQEAERQRQAAIEHEKAERLESFIADIGQGFERLSDGDLTARLDRPVAAEFETIRGQFNGTVEKLETTLGSVVNSIGSIRTGLDEINTASNDLAHRTEQQAASLEETAAAISEVARGVNATAESADRSQKLGQVARANAEKGGQIVGRAIEAMSEIEKSSEEIGKIIGVIDEIAFQTNLLALNAGVEAARAGEAGKGFAVVAQEVRALAQRSADAAKEIKELISKSGEQVGRGVELVTASGKSLEEIVAQVAEMAAEAAQAAKSTREQAANLKEVSSAADQMDKVTQQNAAMVEETTAAAQTLANETDHLAQLISQFRTAASAGHASQQQRTVRRQAAAPAPVSRATPRPTAKPAPRPVQQMKTVSAGGGAAPKSAPADEGWEEF</sequence>
<keyword evidence="7" id="KW-1133">Transmembrane helix</keyword>
<feature type="region of interest" description="Disordered" evidence="6">
    <location>
        <begin position="595"/>
        <end position="658"/>
    </location>
</feature>
<dbReference type="SUPFAM" id="SSF158472">
    <property type="entry name" value="HAMP domain-like"/>
    <property type="match status" value="1"/>
</dbReference>
<dbReference type="SMART" id="SM00304">
    <property type="entry name" value="HAMP"/>
    <property type="match status" value="3"/>
</dbReference>
<dbReference type="SMART" id="SM00283">
    <property type="entry name" value="MA"/>
    <property type="match status" value="1"/>
</dbReference>
<accession>A0A1T4QSY5</accession>
<evidence type="ECO:0000259" key="8">
    <source>
        <dbReference type="PROSITE" id="PS50111"/>
    </source>
</evidence>
<evidence type="ECO:0000256" key="4">
    <source>
        <dbReference type="PROSITE-ProRule" id="PRU00284"/>
    </source>
</evidence>
<evidence type="ECO:0000259" key="9">
    <source>
        <dbReference type="PROSITE" id="PS50885"/>
    </source>
</evidence>
<dbReference type="InterPro" id="IPR051310">
    <property type="entry name" value="MCP_chemotaxis"/>
</dbReference>
<reference evidence="10 11" key="1">
    <citation type="submission" date="2017-02" db="EMBL/GenBank/DDBJ databases">
        <authorList>
            <person name="Peterson S.W."/>
        </authorList>
    </citation>
    <scope>NUCLEOTIDE SEQUENCE [LARGE SCALE GENOMIC DNA]</scope>
    <source>
        <strain evidence="10 11">USBA 369</strain>
    </source>
</reference>
<dbReference type="GO" id="GO:0016020">
    <property type="term" value="C:membrane"/>
    <property type="evidence" value="ECO:0007669"/>
    <property type="project" value="UniProtKB-SubCell"/>
</dbReference>
<dbReference type="InterPro" id="IPR003660">
    <property type="entry name" value="HAMP_dom"/>
</dbReference>
<dbReference type="Pfam" id="PF05227">
    <property type="entry name" value="CHASE3"/>
    <property type="match status" value="1"/>
</dbReference>
<feature type="domain" description="HAMP" evidence="9">
    <location>
        <begin position="297"/>
        <end position="343"/>
    </location>
</feature>
<dbReference type="PRINTS" id="PR00260">
    <property type="entry name" value="CHEMTRNSDUCR"/>
</dbReference>
<proteinExistence type="inferred from homology"/>
<protein>
    <submittedName>
        <fullName evidence="10">Methyl-accepting chemotaxis protein</fullName>
    </submittedName>
</protein>
<dbReference type="RefSeq" id="WP_078708126.1">
    <property type="nucleotide sequence ID" value="NZ_FUXL01000005.1"/>
</dbReference>
<dbReference type="GO" id="GO:0006935">
    <property type="term" value="P:chemotaxis"/>
    <property type="evidence" value="ECO:0007669"/>
    <property type="project" value="UniProtKB-KW"/>
</dbReference>
<dbReference type="InterPro" id="IPR007891">
    <property type="entry name" value="CHASE3"/>
</dbReference>
<organism evidence="10 11">
    <name type="scientific">Consotaella salsifontis</name>
    <dbReference type="NCBI Taxonomy" id="1365950"/>
    <lineage>
        <taxon>Bacteria</taxon>
        <taxon>Pseudomonadati</taxon>
        <taxon>Pseudomonadota</taxon>
        <taxon>Alphaproteobacteria</taxon>
        <taxon>Hyphomicrobiales</taxon>
        <taxon>Aurantimonadaceae</taxon>
        <taxon>Consotaella</taxon>
    </lineage>
</organism>
<evidence type="ECO:0000256" key="6">
    <source>
        <dbReference type="SAM" id="MobiDB-lite"/>
    </source>
</evidence>
<dbReference type="PROSITE" id="PS50111">
    <property type="entry name" value="CHEMOTAXIS_TRANSDUC_2"/>
    <property type="match status" value="1"/>
</dbReference>
<dbReference type="GO" id="GO:0004888">
    <property type="term" value="F:transmembrane signaling receptor activity"/>
    <property type="evidence" value="ECO:0007669"/>
    <property type="project" value="InterPro"/>
</dbReference>
<keyword evidence="7" id="KW-0812">Transmembrane</keyword>
<dbReference type="CDD" id="cd06225">
    <property type="entry name" value="HAMP"/>
    <property type="match status" value="1"/>
</dbReference>
<gene>
    <name evidence="10" type="ORF">SAMN05428963_105236</name>
</gene>
<evidence type="ECO:0000256" key="7">
    <source>
        <dbReference type="SAM" id="Phobius"/>
    </source>
</evidence>
<dbReference type="SUPFAM" id="SSF58104">
    <property type="entry name" value="Methyl-accepting chemotaxis protein (MCP) signaling domain"/>
    <property type="match status" value="1"/>
</dbReference>
<feature type="transmembrane region" description="Helical" evidence="7">
    <location>
        <begin position="12"/>
        <end position="31"/>
    </location>
</feature>
<feature type="domain" description="Methyl-accepting transducer" evidence="8">
    <location>
        <begin position="348"/>
        <end position="577"/>
    </location>
</feature>
<keyword evidence="4" id="KW-0807">Transducer</keyword>
<dbReference type="PANTHER" id="PTHR43531:SF11">
    <property type="entry name" value="METHYL-ACCEPTING CHEMOTAXIS PROTEIN 3"/>
    <property type="match status" value="1"/>
</dbReference>
<dbReference type="Pfam" id="PF00015">
    <property type="entry name" value="MCPsignal"/>
    <property type="match status" value="1"/>
</dbReference>
<dbReference type="FunFam" id="1.10.287.950:FF:000001">
    <property type="entry name" value="Methyl-accepting chemotaxis sensory transducer"/>
    <property type="match status" value="1"/>
</dbReference>
<evidence type="ECO:0000256" key="3">
    <source>
        <dbReference type="ARBA" id="ARBA00029447"/>
    </source>
</evidence>
<keyword evidence="11" id="KW-1185">Reference proteome</keyword>
<keyword evidence="2" id="KW-0145">Chemotaxis</keyword>
<keyword evidence="7" id="KW-0472">Membrane</keyword>
<name>A0A1T4QSY5_9HYPH</name>
<dbReference type="AlphaFoldDB" id="A0A1T4QSY5"/>
<comment type="similarity">
    <text evidence="3">Belongs to the methyl-accepting chemotaxis (MCP) protein family.</text>
</comment>
<dbReference type="InterPro" id="IPR004090">
    <property type="entry name" value="Chemotax_Me-accpt_rcpt"/>
</dbReference>
<evidence type="ECO:0000313" key="11">
    <source>
        <dbReference type="Proteomes" id="UP000190135"/>
    </source>
</evidence>
<dbReference type="GO" id="GO:0007165">
    <property type="term" value="P:signal transduction"/>
    <property type="evidence" value="ECO:0007669"/>
    <property type="project" value="UniProtKB-KW"/>
</dbReference>
<dbReference type="PROSITE" id="PS50885">
    <property type="entry name" value="HAMP"/>
    <property type="match status" value="2"/>
</dbReference>
<dbReference type="Gene3D" id="1.10.287.950">
    <property type="entry name" value="Methyl-accepting chemotaxis protein"/>
    <property type="match status" value="1"/>
</dbReference>
<keyword evidence="5" id="KW-0175">Coiled coil</keyword>
<dbReference type="Proteomes" id="UP000190135">
    <property type="component" value="Unassembled WGS sequence"/>
</dbReference>
<feature type="compositionally biased region" description="Low complexity" evidence="6">
    <location>
        <begin position="599"/>
        <end position="623"/>
    </location>
</feature>
<dbReference type="Gene3D" id="6.10.340.10">
    <property type="match status" value="1"/>
</dbReference>
<dbReference type="OrthoDB" id="3289104at2"/>
<comment type="subcellular location">
    <subcellularLocation>
        <location evidence="1">Membrane</location>
    </subcellularLocation>
</comment>
<dbReference type="PANTHER" id="PTHR43531">
    <property type="entry name" value="PROTEIN ICFG"/>
    <property type="match status" value="1"/>
</dbReference>
<evidence type="ECO:0000313" key="10">
    <source>
        <dbReference type="EMBL" id="SKA06794.1"/>
    </source>
</evidence>
<dbReference type="CDD" id="cd11386">
    <property type="entry name" value="MCP_signal"/>
    <property type="match status" value="1"/>
</dbReference>